<evidence type="ECO:0000256" key="3">
    <source>
        <dbReference type="ARBA" id="ARBA00023163"/>
    </source>
</evidence>
<organism evidence="7 8">
    <name type="scientific">Iamia majanohamensis</name>
    <dbReference type="NCBI Taxonomy" id="467976"/>
    <lineage>
        <taxon>Bacteria</taxon>
        <taxon>Bacillati</taxon>
        <taxon>Actinomycetota</taxon>
        <taxon>Acidimicrobiia</taxon>
        <taxon>Acidimicrobiales</taxon>
        <taxon>Iamiaceae</taxon>
        <taxon>Iamia</taxon>
    </lineage>
</organism>
<dbReference type="RefSeq" id="WP_272737762.1">
    <property type="nucleotide sequence ID" value="NZ_CP116942.1"/>
</dbReference>
<keyword evidence="1" id="KW-0805">Transcription regulation</keyword>
<feature type="domain" description="HTH luxR-type" evidence="6">
    <location>
        <begin position="42"/>
        <end position="107"/>
    </location>
</feature>
<dbReference type="PANTHER" id="PTHR44688:SF16">
    <property type="entry name" value="DNA-BINDING TRANSCRIPTIONAL ACTIVATOR DEVR_DOSR"/>
    <property type="match status" value="1"/>
</dbReference>
<evidence type="ECO:0000259" key="6">
    <source>
        <dbReference type="PROSITE" id="PS50043"/>
    </source>
</evidence>
<evidence type="ECO:0000313" key="8">
    <source>
        <dbReference type="Proteomes" id="UP001216390"/>
    </source>
</evidence>
<dbReference type="EMBL" id="CP116942">
    <property type="protein sequence ID" value="WCO68245.1"/>
    <property type="molecule type" value="Genomic_DNA"/>
</dbReference>
<dbReference type="SMART" id="SM00421">
    <property type="entry name" value="HTH_LUXR"/>
    <property type="match status" value="1"/>
</dbReference>
<dbReference type="AlphaFoldDB" id="A0AAF0BWV7"/>
<dbReference type="PANTHER" id="PTHR44688">
    <property type="entry name" value="DNA-BINDING TRANSCRIPTIONAL ACTIVATOR DEVR_DOSR"/>
    <property type="match status" value="1"/>
</dbReference>
<dbReference type="GO" id="GO:0006355">
    <property type="term" value="P:regulation of DNA-templated transcription"/>
    <property type="evidence" value="ECO:0007669"/>
    <property type="project" value="InterPro"/>
</dbReference>
<dbReference type="GO" id="GO:0003677">
    <property type="term" value="F:DNA binding"/>
    <property type="evidence" value="ECO:0007669"/>
    <property type="project" value="UniProtKB-KW"/>
</dbReference>
<keyword evidence="4" id="KW-0175">Coiled coil</keyword>
<dbReference type="InterPro" id="IPR016032">
    <property type="entry name" value="Sig_transdc_resp-reg_C-effctor"/>
</dbReference>
<proteinExistence type="predicted"/>
<reference evidence="7" key="1">
    <citation type="submission" date="2023-01" db="EMBL/GenBank/DDBJ databases">
        <title>The diversity of Class Acidimicrobiia in South China Sea sediment environments and the proposal of Iamia marina sp. nov., a novel species of the genus Iamia.</title>
        <authorList>
            <person name="He Y."/>
            <person name="Tian X."/>
        </authorList>
    </citation>
    <scope>NUCLEOTIDE SEQUENCE</scope>
    <source>
        <strain evidence="7">DSM 19957</strain>
    </source>
</reference>
<evidence type="ECO:0000256" key="2">
    <source>
        <dbReference type="ARBA" id="ARBA00023125"/>
    </source>
</evidence>
<evidence type="ECO:0000256" key="1">
    <source>
        <dbReference type="ARBA" id="ARBA00023015"/>
    </source>
</evidence>
<dbReference type="Proteomes" id="UP001216390">
    <property type="component" value="Chromosome"/>
</dbReference>
<keyword evidence="8" id="KW-1185">Reference proteome</keyword>
<feature type="region of interest" description="Disordered" evidence="5">
    <location>
        <begin position="104"/>
        <end position="123"/>
    </location>
</feature>
<dbReference type="InterPro" id="IPR000792">
    <property type="entry name" value="Tscrpt_reg_LuxR_C"/>
</dbReference>
<accession>A0AAF0BWV7</accession>
<feature type="compositionally biased region" description="Basic and acidic residues" evidence="5">
    <location>
        <begin position="107"/>
        <end position="123"/>
    </location>
</feature>
<dbReference type="InterPro" id="IPR036388">
    <property type="entry name" value="WH-like_DNA-bd_sf"/>
</dbReference>
<dbReference type="CDD" id="cd06170">
    <property type="entry name" value="LuxR_C_like"/>
    <property type="match status" value="1"/>
</dbReference>
<dbReference type="Pfam" id="PF00196">
    <property type="entry name" value="GerE"/>
    <property type="match status" value="1"/>
</dbReference>
<dbReference type="PROSITE" id="PS50043">
    <property type="entry name" value="HTH_LUXR_2"/>
    <property type="match status" value="1"/>
</dbReference>
<gene>
    <name evidence="7" type="ORF">PO878_05830</name>
</gene>
<dbReference type="PRINTS" id="PR00038">
    <property type="entry name" value="HTHLUXR"/>
</dbReference>
<protein>
    <submittedName>
        <fullName evidence="7">Response regulator transcription factor</fullName>
    </submittedName>
</protein>
<keyword evidence="3" id="KW-0804">Transcription</keyword>
<sequence>MHTHDDCEACRRLEARCARLEQELAEARRALARAERPVPGVDPGDLPTLTSREVEVLDLIAQGLSTDQIGAELYLSRNSVKTHTRKLYRKLGVSSRTEAAIWALNRSRPEGRERPAGEEEGRP</sequence>
<keyword evidence="2" id="KW-0238">DNA-binding</keyword>
<name>A0AAF0BWV7_9ACTN</name>
<dbReference type="Gene3D" id="1.10.10.10">
    <property type="entry name" value="Winged helix-like DNA-binding domain superfamily/Winged helix DNA-binding domain"/>
    <property type="match status" value="1"/>
</dbReference>
<feature type="coiled-coil region" evidence="4">
    <location>
        <begin position="10"/>
        <end position="37"/>
    </location>
</feature>
<evidence type="ECO:0000256" key="5">
    <source>
        <dbReference type="SAM" id="MobiDB-lite"/>
    </source>
</evidence>
<dbReference type="KEGG" id="ima:PO878_05830"/>
<evidence type="ECO:0000256" key="4">
    <source>
        <dbReference type="SAM" id="Coils"/>
    </source>
</evidence>
<evidence type="ECO:0000313" key="7">
    <source>
        <dbReference type="EMBL" id="WCO68245.1"/>
    </source>
</evidence>
<dbReference type="SUPFAM" id="SSF46894">
    <property type="entry name" value="C-terminal effector domain of the bipartite response regulators"/>
    <property type="match status" value="1"/>
</dbReference>